<dbReference type="RefSeq" id="WP_166342576.1">
    <property type="nucleotide sequence ID" value="NZ_CP088280.1"/>
</dbReference>
<dbReference type="EMBL" id="JACBFH010000001">
    <property type="protein sequence ID" value="NYY87075.1"/>
    <property type="molecule type" value="Genomic_DNA"/>
</dbReference>
<proteinExistence type="predicted"/>
<organism evidence="1">
    <name type="scientific">Bradyrhizobium barranii subsp. barranii</name>
    <dbReference type="NCBI Taxonomy" id="2823807"/>
    <lineage>
        <taxon>Bacteria</taxon>
        <taxon>Pseudomonadati</taxon>
        <taxon>Pseudomonadota</taxon>
        <taxon>Alphaproteobacteria</taxon>
        <taxon>Hyphomicrobiales</taxon>
        <taxon>Nitrobacteraceae</taxon>
        <taxon>Bradyrhizobium</taxon>
        <taxon>Bradyrhizobium barranii</taxon>
    </lineage>
</organism>
<dbReference type="AlphaFoldDB" id="A0A7Z0Q4Z2"/>
<evidence type="ECO:0000313" key="1">
    <source>
        <dbReference type="EMBL" id="NYY87075.1"/>
    </source>
</evidence>
<reference evidence="2 3" key="1">
    <citation type="journal article" date="2017" name="Syst. Appl. Microbiol.">
        <title>Soybeans inoculated with root zone soils of Canadian native legumes harbour diverse and novel Bradyrhizobium spp. that possess agricultural potential.</title>
        <authorList>
            <person name="Bromfield E.S.P."/>
            <person name="Cloutier S."/>
            <person name="Tambong J.T."/>
            <person name="Tran Thi T.V."/>
        </authorList>
    </citation>
    <scope>NUCLEOTIDE SEQUENCE [LARGE SCALE GENOMIC DNA]</scope>
    <source>
        <strain evidence="2 3">323S2</strain>
    </source>
</reference>
<dbReference type="Proteomes" id="UP000564836">
    <property type="component" value="Chromosome"/>
</dbReference>
<evidence type="ECO:0000313" key="2">
    <source>
        <dbReference type="EMBL" id="UGX96769.1"/>
    </source>
</evidence>
<reference evidence="1" key="2">
    <citation type="submission" date="2020-06" db="EMBL/GenBank/DDBJ databases">
        <title>Whole Genome Sequence of Bradyrhizobium sp. Strain 323S2.</title>
        <authorList>
            <person name="Bromfield E.S.P."/>
        </authorList>
    </citation>
    <scope>NUCLEOTIDE SEQUENCE [LARGE SCALE GENOMIC DNA]</scope>
    <source>
        <strain evidence="1">323S2</strain>
    </source>
</reference>
<protein>
    <submittedName>
        <fullName evidence="1">Uncharacterized protein</fullName>
    </submittedName>
</protein>
<evidence type="ECO:0000313" key="3">
    <source>
        <dbReference type="Proteomes" id="UP000564836"/>
    </source>
</evidence>
<name>A0A7Z0Q4Z2_9BRAD</name>
<dbReference type="EMBL" id="CP088280">
    <property type="protein sequence ID" value="UGX96769.1"/>
    <property type="molecule type" value="Genomic_DNA"/>
</dbReference>
<reference evidence="2 3" key="3">
    <citation type="journal article" date="2022" name="Int. J. Syst. Evol. Microbiol.">
        <title>Strains of Bradyrhizobium barranii sp. nov. associated with legumes native to Canada are symbionts of soybeans and belong to different subspecies (subsp. barranii subsp. nov. and subsp. apii subsp. nov.) and symbiovars (sv. glycinearum and sv. septentrionale).</title>
        <authorList>
            <person name="Bromfield E.S.P."/>
            <person name="Cloutier S."/>
            <person name="Wasai-Hara S."/>
            <person name="Minamisawa K."/>
        </authorList>
    </citation>
    <scope>NUCLEOTIDE SEQUENCE [LARGE SCALE GENOMIC DNA]</scope>
    <source>
        <strain evidence="2 3">323S2</strain>
    </source>
</reference>
<sequence length="99" mass="10669">MSYRGHVSKGSFIIAHGGPVSGGKANLEIRKGQFITVDCVPNQRPPPVPKDLEQIEGAVEAAGPNYGPAFEKELAAIMELTRRLELVKAQLSSSKAKRK</sequence>
<accession>A0A7Z0Q4Z2</accession>
<gene>
    <name evidence="2" type="ORF">G6321_00017145</name>
    <name evidence="1" type="ORF">G6321_01130</name>
</gene>